<evidence type="ECO:0000256" key="1">
    <source>
        <dbReference type="SAM" id="Phobius"/>
    </source>
</evidence>
<feature type="transmembrane region" description="Helical" evidence="1">
    <location>
        <begin position="12"/>
        <end position="35"/>
    </location>
</feature>
<proteinExistence type="predicted"/>
<accession>A0AAN3ACH3</accession>
<reference evidence="2 3" key="1">
    <citation type="submission" date="2007-03" db="EMBL/GenBank/DDBJ databases">
        <authorList>
            <person name="Fulton L."/>
            <person name="Clifton S."/>
            <person name="Fulton B."/>
            <person name="Xu J."/>
            <person name="Minx P."/>
            <person name="Pepin K.H."/>
            <person name="Johnson M."/>
            <person name="Thiruvilangam P."/>
            <person name="Bhonagiri V."/>
            <person name="Nash W.E."/>
            <person name="Mardis E.R."/>
            <person name="Wilson R.K."/>
        </authorList>
    </citation>
    <scope>NUCLEOTIDE SEQUENCE [LARGE SCALE GENOMIC DNA]</scope>
    <source>
        <strain evidence="3">ATCC 8483 / DSM 1896 / JCM 5824 / BCRC 10623 / CCUG 4943 / NCTC 11153</strain>
    </source>
</reference>
<name>A0AAN3ACH3_BACO1</name>
<dbReference type="EMBL" id="AAXF02000030">
    <property type="protein sequence ID" value="EDO14004.1"/>
    <property type="molecule type" value="Genomic_DNA"/>
</dbReference>
<keyword evidence="1" id="KW-0472">Membrane</keyword>
<evidence type="ECO:0000313" key="3">
    <source>
        <dbReference type="Proteomes" id="UP000005475"/>
    </source>
</evidence>
<keyword evidence="1" id="KW-0812">Transmembrane</keyword>
<protein>
    <submittedName>
        <fullName evidence="2">Uncharacterized protein</fullName>
    </submittedName>
</protein>
<keyword evidence="1" id="KW-1133">Transmembrane helix</keyword>
<organism evidence="2 3">
    <name type="scientific">Bacteroides ovatus (strain ATCC 8483 / DSM 1896 / JCM 5824 / BCRC 10623 / CCUG 4943 / NCTC 11153)</name>
    <dbReference type="NCBI Taxonomy" id="411476"/>
    <lineage>
        <taxon>Bacteria</taxon>
        <taxon>Pseudomonadati</taxon>
        <taxon>Bacteroidota</taxon>
        <taxon>Bacteroidia</taxon>
        <taxon>Bacteroidales</taxon>
        <taxon>Bacteroidaceae</taxon>
        <taxon>Bacteroides</taxon>
    </lineage>
</organism>
<evidence type="ECO:0000313" key="2">
    <source>
        <dbReference type="EMBL" id="EDO14004.1"/>
    </source>
</evidence>
<dbReference type="AlphaFoldDB" id="A0AAN3ACH3"/>
<dbReference type="Proteomes" id="UP000005475">
    <property type="component" value="Unassembled WGS sequence"/>
</dbReference>
<comment type="caution">
    <text evidence="2">The sequence shown here is derived from an EMBL/GenBank/DDBJ whole genome shotgun (WGS) entry which is preliminary data.</text>
</comment>
<reference evidence="3" key="2">
    <citation type="submission" date="2007-04" db="EMBL/GenBank/DDBJ databases">
        <title>Draft genome sequence of Bacteroides ovatus (ATCC 8483).</title>
        <authorList>
            <person name="Sudarsanam P."/>
            <person name="Ley R."/>
            <person name="Guruge J."/>
            <person name="Turnbaugh P.J."/>
            <person name="Mahowald M."/>
            <person name="Liep D."/>
            <person name="Gordon J."/>
        </authorList>
    </citation>
    <scope>NUCLEOTIDE SEQUENCE [LARGE SCALE GENOMIC DNA]</scope>
    <source>
        <strain evidence="3">ATCC 8483 / DSM 1896 / JCM 5824 / BCRC 10623 / CCUG 4943 / NCTC 11153</strain>
    </source>
</reference>
<sequence>MFLGSGTGIQSVTLFAGLFYAPLSLCLSLFSRYWVDYLL</sequence>
<gene>
    <name evidence="2" type="ORF">BACOVA_00293</name>
</gene>